<evidence type="ECO:0000313" key="3">
    <source>
        <dbReference type="Proteomes" id="UP001595846"/>
    </source>
</evidence>
<evidence type="ECO:0000313" key="2">
    <source>
        <dbReference type="EMBL" id="MFC3959571.1"/>
    </source>
</evidence>
<keyword evidence="3" id="KW-1185">Reference proteome</keyword>
<protein>
    <submittedName>
        <fullName evidence="2">Uncharacterized protein</fullName>
    </submittedName>
</protein>
<dbReference type="GeneID" id="73902196"/>
<feature type="region of interest" description="Disordered" evidence="1">
    <location>
        <begin position="1"/>
        <end position="23"/>
    </location>
</feature>
<proteinExistence type="predicted"/>
<dbReference type="InterPro" id="IPR006311">
    <property type="entry name" value="TAT_signal"/>
</dbReference>
<gene>
    <name evidence="2" type="ORF">ACFOUR_14505</name>
</gene>
<evidence type="ECO:0000256" key="1">
    <source>
        <dbReference type="SAM" id="MobiDB-lite"/>
    </source>
</evidence>
<dbReference type="Proteomes" id="UP001595846">
    <property type="component" value="Unassembled WGS sequence"/>
</dbReference>
<dbReference type="EMBL" id="JBHSAQ010000013">
    <property type="protein sequence ID" value="MFC3959571.1"/>
    <property type="molecule type" value="Genomic_DNA"/>
</dbReference>
<organism evidence="2 3">
    <name type="scientific">Halovivax cerinus</name>
    <dbReference type="NCBI Taxonomy" id="1487865"/>
    <lineage>
        <taxon>Archaea</taxon>
        <taxon>Methanobacteriati</taxon>
        <taxon>Methanobacteriota</taxon>
        <taxon>Stenosarchaea group</taxon>
        <taxon>Halobacteria</taxon>
        <taxon>Halobacteriales</taxon>
        <taxon>Natrialbaceae</taxon>
        <taxon>Halovivax</taxon>
    </lineage>
</organism>
<dbReference type="RefSeq" id="WP_256533084.1">
    <property type="nucleotide sequence ID" value="NZ_CP101824.1"/>
</dbReference>
<reference evidence="2 3" key="1">
    <citation type="journal article" date="2019" name="Int. J. Syst. Evol. Microbiol.">
        <title>The Global Catalogue of Microorganisms (GCM) 10K type strain sequencing project: providing services to taxonomists for standard genome sequencing and annotation.</title>
        <authorList>
            <consortium name="The Broad Institute Genomics Platform"/>
            <consortium name="The Broad Institute Genome Sequencing Center for Infectious Disease"/>
            <person name="Wu L."/>
            <person name="Ma J."/>
        </authorList>
    </citation>
    <scope>NUCLEOTIDE SEQUENCE [LARGE SCALE GENOMIC DNA]</scope>
    <source>
        <strain evidence="2 3">IBRC-M 10256</strain>
    </source>
</reference>
<dbReference type="AlphaFoldDB" id="A0ABD5NRY2"/>
<sequence length="345" mass="37056">MVDRNDQSGAESTDAVETDGVSRRSLLRGSGSAALLAVGAAIPGTATPDTHTVVRLEGSYGSPITFEEAQDELGRTVRSHARADDSVLDTRSRPVFGDDVRIVEYVARIDGRGHLSEFYGGATKDREAKAHTRGEMKRAAFEDEGTIADVSPLASETDYGGDWNFVKDNQASADSTFGTVINNYEWYRIREDGDEHNSFRSRSATAPEQSMATSKFEVAHDWDVSELGDEDVHTAEPTSSGSGSFDVSLGDVLDPLSWSFTVDNGITQSLDNDGPTITWTQGGIIGGLGGGTHWLHPGSHVVSDRADCSSKQTIVQLSAEAEWIGGGGMPYDEESHTWEISTVTC</sequence>
<dbReference type="PROSITE" id="PS51318">
    <property type="entry name" value="TAT"/>
    <property type="match status" value="1"/>
</dbReference>
<comment type="caution">
    <text evidence="2">The sequence shown here is derived from an EMBL/GenBank/DDBJ whole genome shotgun (WGS) entry which is preliminary data.</text>
</comment>
<accession>A0ABD5NRY2</accession>
<name>A0ABD5NRY2_9EURY</name>